<comment type="caution">
    <text evidence="3">The sequence shown here is derived from an EMBL/GenBank/DDBJ whole genome shotgun (WGS) entry which is preliminary data.</text>
</comment>
<dbReference type="InterPro" id="IPR011006">
    <property type="entry name" value="CheY-like_superfamily"/>
</dbReference>
<dbReference type="Gene3D" id="3.40.50.2300">
    <property type="match status" value="1"/>
</dbReference>
<dbReference type="EMBL" id="BMIQ01000020">
    <property type="protein sequence ID" value="GGE25502.1"/>
    <property type="molecule type" value="Genomic_DNA"/>
</dbReference>
<proteinExistence type="predicted"/>
<evidence type="ECO:0000313" key="3">
    <source>
        <dbReference type="EMBL" id="GGE25502.1"/>
    </source>
</evidence>
<gene>
    <name evidence="3" type="ORF">GCM10011390_51190</name>
</gene>
<dbReference type="GO" id="GO:0000160">
    <property type="term" value="P:phosphorelay signal transduction system"/>
    <property type="evidence" value="ECO:0007669"/>
    <property type="project" value="InterPro"/>
</dbReference>
<organism evidence="3 4">
    <name type="scientific">Aureimonas endophytica</name>
    <dbReference type="NCBI Taxonomy" id="2027858"/>
    <lineage>
        <taxon>Bacteria</taxon>
        <taxon>Pseudomonadati</taxon>
        <taxon>Pseudomonadota</taxon>
        <taxon>Alphaproteobacteria</taxon>
        <taxon>Hyphomicrobiales</taxon>
        <taxon>Aurantimonadaceae</taxon>
        <taxon>Aureimonas</taxon>
    </lineage>
</organism>
<dbReference type="InterPro" id="IPR001789">
    <property type="entry name" value="Sig_transdc_resp-reg_receiver"/>
</dbReference>
<keyword evidence="1" id="KW-0597">Phosphoprotein</keyword>
<dbReference type="SUPFAM" id="SSF52172">
    <property type="entry name" value="CheY-like"/>
    <property type="match status" value="1"/>
</dbReference>
<feature type="domain" description="Response regulatory" evidence="2">
    <location>
        <begin position="23"/>
        <end position="134"/>
    </location>
</feature>
<sequence length="143" mass="15365">MTKAMSERFIPSSTPPFSLAHKRVLIVEDEFLIADEIAYDFESYGAEVVGPISTVARAMDVIASGLLLDGAVIDIDLEDDKAFPLVDALRACGVPCAFATGYDLDGIPPAYRDIPFCQKPVSPSEIAQLLFPLTSSKAVPELS</sequence>
<evidence type="ECO:0000256" key="1">
    <source>
        <dbReference type="PROSITE-ProRule" id="PRU00169"/>
    </source>
</evidence>
<keyword evidence="4" id="KW-1185">Reference proteome</keyword>
<evidence type="ECO:0000259" key="2">
    <source>
        <dbReference type="PROSITE" id="PS50110"/>
    </source>
</evidence>
<accession>A0A917A541</accession>
<dbReference type="Proteomes" id="UP000644699">
    <property type="component" value="Unassembled WGS sequence"/>
</dbReference>
<evidence type="ECO:0000313" key="4">
    <source>
        <dbReference type="Proteomes" id="UP000644699"/>
    </source>
</evidence>
<reference evidence="3" key="2">
    <citation type="submission" date="2020-09" db="EMBL/GenBank/DDBJ databases">
        <authorList>
            <person name="Sun Q."/>
            <person name="Zhou Y."/>
        </authorList>
    </citation>
    <scope>NUCLEOTIDE SEQUENCE</scope>
    <source>
        <strain evidence="3">CGMCC 1.15367</strain>
    </source>
</reference>
<dbReference type="AlphaFoldDB" id="A0A917A541"/>
<feature type="modified residue" description="4-aspartylphosphate" evidence="1">
    <location>
        <position position="74"/>
    </location>
</feature>
<dbReference type="PROSITE" id="PS50110">
    <property type="entry name" value="RESPONSE_REGULATORY"/>
    <property type="match status" value="1"/>
</dbReference>
<protein>
    <submittedName>
        <fullName evidence="3">Response regulator</fullName>
    </submittedName>
</protein>
<name>A0A917A541_9HYPH</name>
<reference evidence="3" key="1">
    <citation type="journal article" date="2014" name="Int. J. Syst. Evol. Microbiol.">
        <title>Complete genome sequence of Corynebacterium casei LMG S-19264T (=DSM 44701T), isolated from a smear-ripened cheese.</title>
        <authorList>
            <consortium name="US DOE Joint Genome Institute (JGI-PGF)"/>
            <person name="Walter F."/>
            <person name="Albersmeier A."/>
            <person name="Kalinowski J."/>
            <person name="Ruckert C."/>
        </authorList>
    </citation>
    <scope>NUCLEOTIDE SEQUENCE</scope>
    <source>
        <strain evidence="3">CGMCC 1.15367</strain>
    </source>
</reference>